<organism evidence="1 2">
    <name type="scientific">Mytilus galloprovincialis</name>
    <name type="common">Mediterranean mussel</name>
    <dbReference type="NCBI Taxonomy" id="29158"/>
    <lineage>
        <taxon>Eukaryota</taxon>
        <taxon>Metazoa</taxon>
        <taxon>Spiralia</taxon>
        <taxon>Lophotrochozoa</taxon>
        <taxon>Mollusca</taxon>
        <taxon>Bivalvia</taxon>
        <taxon>Autobranchia</taxon>
        <taxon>Pteriomorphia</taxon>
        <taxon>Mytilida</taxon>
        <taxon>Mytiloidea</taxon>
        <taxon>Mytilidae</taxon>
        <taxon>Mytilinae</taxon>
        <taxon>Mytilus</taxon>
    </lineage>
</organism>
<evidence type="ECO:0000313" key="1">
    <source>
        <dbReference type="EMBL" id="VDI22739.1"/>
    </source>
</evidence>
<dbReference type="Proteomes" id="UP000596742">
    <property type="component" value="Unassembled WGS sequence"/>
</dbReference>
<dbReference type="EMBL" id="UYJE01003834">
    <property type="protein sequence ID" value="VDI22739.1"/>
    <property type="molecule type" value="Genomic_DNA"/>
</dbReference>
<dbReference type="Gene3D" id="3.30.420.40">
    <property type="match status" value="1"/>
</dbReference>
<accession>A0A8B6DRL7</accession>
<comment type="caution">
    <text evidence="1">The sequence shown here is derived from an EMBL/GenBank/DDBJ whole genome shotgun (WGS) entry which is preliminary data.</text>
</comment>
<dbReference type="AlphaFoldDB" id="A0A8B6DRL7"/>
<protein>
    <submittedName>
        <fullName evidence="1">Uncharacterized protein</fullName>
    </submittedName>
</protein>
<keyword evidence="2" id="KW-1185">Reference proteome</keyword>
<evidence type="ECO:0000313" key="2">
    <source>
        <dbReference type="Proteomes" id="UP000596742"/>
    </source>
</evidence>
<dbReference type="PANTHER" id="PTHR14187:SF5">
    <property type="entry name" value="HEAT SHOCK 70 KDA PROTEIN 12A"/>
    <property type="match status" value="1"/>
</dbReference>
<gene>
    <name evidence="1" type="ORF">MGAL_10B050973</name>
</gene>
<name>A0A8B6DRL7_MYTGA</name>
<dbReference type="OrthoDB" id="6150883at2759"/>
<dbReference type="PANTHER" id="PTHR14187">
    <property type="entry name" value="ALPHA KINASE/ELONGATION FACTOR 2 KINASE"/>
    <property type="match status" value="1"/>
</dbReference>
<proteinExistence type="predicted"/>
<reference evidence="1" key="1">
    <citation type="submission" date="2018-11" db="EMBL/GenBank/DDBJ databases">
        <authorList>
            <person name="Alioto T."/>
            <person name="Alioto T."/>
        </authorList>
    </citation>
    <scope>NUCLEOTIDE SEQUENCE</scope>
</reference>
<sequence>MDRSDCMMVAALDLGTTWSGYAFSFKSEFEKDPLTIHCNQCWNDGRVNKVSNKTPSCVLLDRNKELTTFGYDAESEFEDICLNGKQKDYYFFRGFNTKVFN</sequence>